<proteinExistence type="predicted"/>
<accession>K7LXM6</accession>
<reference evidence="3" key="2">
    <citation type="submission" date="2018-02" db="UniProtKB">
        <authorList>
            <consortium name="EnsemblPlants"/>
        </authorList>
    </citation>
    <scope>IDENTIFICATION</scope>
    <source>
        <strain evidence="3">Williams 82</strain>
    </source>
</reference>
<dbReference type="AlphaFoldDB" id="K7LXM6"/>
<sequence length="50" mass="6154">MNCSYNYVCVRNLSLVKKNHLCSGRQPIFFLLFLLYFFEFRIKKWLLSFL</sequence>
<organism evidence="2">
    <name type="scientific">Glycine max</name>
    <name type="common">Soybean</name>
    <name type="synonym">Glycine hispida</name>
    <dbReference type="NCBI Taxonomy" id="3847"/>
    <lineage>
        <taxon>Eukaryota</taxon>
        <taxon>Viridiplantae</taxon>
        <taxon>Streptophyta</taxon>
        <taxon>Embryophyta</taxon>
        <taxon>Tracheophyta</taxon>
        <taxon>Spermatophyta</taxon>
        <taxon>Magnoliopsida</taxon>
        <taxon>eudicotyledons</taxon>
        <taxon>Gunneridae</taxon>
        <taxon>Pentapetalae</taxon>
        <taxon>rosids</taxon>
        <taxon>fabids</taxon>
        <taxon>Fabales</taxon>
        <taxon>Fabaceae</taxon>
        <taxon>Papilionoideae</taxon>
        <taxon>50 kb inversion clade</taxon>
        <taxon>NPAAA clade</taxon>
        <taxon>indigoferoid/millettioid clade</taxon>
        <taxon>Phaseoleae</taxon>
        <taxon>Glycine</taxon>
        <taxon>Glycine subgen. Soja</taxon>
    </lineage>
</organism>
<evidence type="ECO:0000313" key="2">
    <source>
        <dbReference type="EMBL" id="KRH18382.1"/>
    </source>
</evidence>
<dbReference type="HOGENOM" id="CLU_3128098_0_0_1"/>
<keyword evidence="4" id="KW-1185">Reference proteome</keyword>
<evidence type="ECO:0000313" key="3">
    <source>
        <dbReference type="EnsemblPlants" id="KRH18382"/>
    </source>
</evidence>
<dbReference type="EMBL" id="CM000846">
    <property type="protein sequence ID" value="KRH18382.1"/>
    <property type="molecule type" value="Genomic_DNA"/>
</dbReference>
<dbReference type="Proteomes" id="UP000008827">
    <property type="component" value="Chromosome 13"/>
</dbReference>
<protein>
    <submittedName>
        <fullName evidence="2 3">Uncharacterized protein</fullName>
    </submittedName>
</protein>
<feature type="transmembrane region" description="Helical" evidence="1">
    <location>
        <begin position="24"/>
        <end position="42"/>
    </location>
</feature>
<dbReference type="InParanoid" id="K7LXM6"/>
<evidence type="ECO:0000256" key="1">
    <source>
        <dbReference type="SAM" id="Phobius"/>
    </source>
</evidence>
<evidence type="ECO:0000313" key="4">
    <source>
        <dbReference type="Proteomes" id="UP000008827"/>
    </source>
</evidence>
<gene>
    <name evidence="2" type="ORF">GLYMA_13G055800</name>
</gene>
<keyword evidence="1" id="KW-0812">Transmembrane</keyword>
<dbReference type="Gramene" id="KRH18382">
    <property type="protein sequence ID" value="KRH18382"/>
    <property type="gene ID" value="GLYMA_13G055800"/>
</dbReference>
<keyword evidence="1" id="KW-0472">Membrane</keyword>
<dbReference type="PaxDb" id="3847-GLYMA13G06280.1"/>
<dbReference type="EnsemblPlants" id="KRH18382">
    <property type="protein sequence ID" value="KRH18382"/>
    <property type="gene ID" value="GLYMA_13G055800"/>
</dbReference>
<name>K7LXM6_SOYBN</name>
<reference evidence="2 3" key="1">
    <citation type="journal article" date="2010" name="Nature">
        <title>Genome sequence of the palaeopolyploid soybean.</title>
        <authorList>
            <person name="Schmutz J."/>
            <person name="Cannon S.B."/>
            <person name="Schlueter J."/>
            <person name="Ma J."/>
            <person name="Mitros T."/>
            <person name="Nelson W."/>
            <person name="Hyten D.L."/>
            <person name="Song Q."/>
            <person name="Thelen J.J."/>
            <person name="Cheng J."/>
            <person name="Xu D."/>
            <person name="Hellsten U."/>
            <person name="May G.D."/>
            <person name="Yu Y."/>
            <person name="Sakurai T."/>
            <person name="Umezawa T."/>
            <person name="Bhattacharyya M.K."/>
            <person name="Sandhu D."/>
            <person name="Valliyodan B."/>
            <person name="Lindquist E."/>
            <person name="Peto M."/>
            <person name="Grant D."/>
            <person name="Shu S."/>
            <person name="Goodstein D."/>
            <person name="Barry K."/>
            <person name="Futrell-Griggs M."/>
            <person name="Abernathy B."/>
            <person name="Du J."/>
            <person name="Tian Z."/>
            <person name="Zhu L."/>
            <person name="Gill N."/>
            <person name="Joshi T."/>
            <person name="Libault M."/>
            <person name="Sethuraman A."/>
            <person name="Zhang X.-C."/>
            <person name="Shinozaki K."/>
            <person name="Nguyen H.T."/>
            <person name="Wing R.A."/>
            <person name="Cregan P."/>
            <person name="Specht J."/>
            <person name="Grimwood J."/>
            <person name="Rokhsar D."/>
            <person name="Stacey G."/>
            <person name="Shoemaker R.C."/>
            <person name="Jackson S.A."/>
        </authorList>
    </citation>
    <scope>NUCLEOTIDE SEQUENCE [LARGE SCALE GENOMIC DNA]</scope>
    <source>
        <strain evidence="3">cv. Williams 82</strain>
        <tissue evidence="2">Callus</tissue>
    </source>
</reference>
<keyword evidence="1" id="KW-1133">Transmembrane helix</keyword>
<reference evidence="2" key="3">
    <citation type="submission" date="2018-07" db="EMBL/GenBank/DDBJ databases">
        <title>WGS assembly of Glycine max.</title>
        <authorList>
            <person name="Schmutz J."/>
            <person name="Cannon S."/>
            <person name="Schlueter J."/>
            <person name="Ma J."/>
            <person name="Mitros T."/>
            <person name="Nelson W."/>
            <person name="Hyten D."/>
            <person name="Song Q."/>
            <person name="Thelen J."/>
            <person name="Cheng J."/>
            <person name="Xu D."/>
            <person name="Hellsten U."/>
            <person name="May G."/>
            <person name="Yu Y."/>
            <person name="Sakurai T."/>
            <person name="Umezawa T."/>
            <person name="Bhattacharyya M."/>
            <person name="Sandhu D."/>
            <person name="Valliyodan B."/>
            <person name="Lindquist E."/>
            <person name="Peto M."/>
            <person name="Grant D."/>
            <person name="Shu S."/>
            <person name="Goodstein D."/>
            <person name="Barry K."/>
            <person name="Futrell-Griggs M."/>
            <person name="Abernathy B."/>
            <person name="Du J."/>
            <person name="Tian Z."/>
            <person name="Zhu L."/>
            <person name="Gill N."/>
            <person name="Joshi T."/>
            <person name="Libault M."/>
            <person name="Sethuraman A."/>
            <person name="Zhang X."/>
            <person name="Shinozaki K."/>
            <person name="Nguyen H."/>
            <person name="Wing R."/>
            <person name="Cregan P."/>
            <person name="Specht J."/>
            <person name="Grimwood J."/>
            <person name="Rokhsar D."/>
            <person name="Stacey G."/>
            <person name="Shoemaker R."/>
            <person name="Jackson S."/>
        </authorList>
    </citation>
    <scope>NUCLEOTIDE SEQUENCE</scope>
    <source>
        <tissue evidence="2">Callus</tissue>
    </source>
</reference>